<dbReference type="Pfam" id="PF00881">
    <property type="entry name" value="Nitroreductase"/>
    <property type="match status" value="1"/>
</dbReference>
<dbReference type="PANTHER" id="PTHR43035">
    <property type="entry name" value="FATTY ACID REPRESSION MUTANT PROTEIN 2-RELATED"/>
    <property type="match status" value="1"/>
</dbReference>
<keyword evidence="6" id="KW-0539">Nucleus</keyword>
<dbReference type="Gene3D" id="3.40.109.10">
    <property type="entry name" value="NADH Oxidase"/>
    <property type="match status" value="1"/>
</dbReference>
<dbReference type="Proteomes" id="UP000800235">
    <property type="component" value="Unassembled WGS sequence"/>
</dbReference>
<evidence type="ECO:0000256" key="3">
    <source>
        <dbReference type="ARBA" id="ARBA00007118"/>
    </source>
</evidence>
<reference evidence="8" key="1">
    <citation type="journal article" date="2020" name="Stud. Mycol.">
        <title>101 Dothideomycetes genomes: a test case for predicting lifestyles and emergence of pathogens.</title>
        <authorList>
            <person name="Haridas S."/>
            <person name="Albert R."/>
            <person name="Binder M."/>
            <person name="Bloem J."/>
            <person name="Labutti K."/>
            <person name="Salamov A."/>
            <person name="Andreopoulos B."/>
            <person name="Baker S."/>
            <person name="Barry K."/>
            <person name="Bills G."/>
            <person name="Bluhm B."/>
            <person name="Cannon C."/>
            <person name="Castanera R."/>
            <person name="Culley D."/>
            <person name="Daum C."/>
            <person name="Ezra D."/>
            <person name="Gonzalez J."/>
            <person name="Henrissat B."/>
            <person name="Kuo A."/>
            <person name="Liang C."/>
            <person name="Lipzen A."/>
            <person name="Lutzoni F."/>
            <person name="Magnuson J."/>
            <person name="Mondo S."/>
            <person name="Nolan M."/>
            <person name="Ohm R."/>
            <person name="Pangilinan J."/>
            <person name="Park H.-J."/>
            <person name="Ramirez L."/>
            <person name="Alfaro M."/>
            <person name="Sun H."/>
            <person name="Tritt A."/>
            <person name="Yoshinaga Y."/>
            <person name="Zwiers L.-H."/>
            <person name="Turgeon B."/>
            <person name="Goodwin S."/>
            <person name="Spatafora J."/>
            <person name="Crous P."/>
            <person name="Grigoriev I."/>
        </authorList>
    </citation>
    <scope>NUCLEOTIDE SEQUENCE</scope>
    <source>
        <strain evidence="8">CBS 130266</strain>
    </source>
</reference>
<keyword evidence="5" id="KW-0560">Oxidoreductase</keyword>
<dbReference type="OrthoDB" id="2138173at2759"/>
<protein>
    <submittedName>
        <fullName evidence="8">Nitroreductase family protein</fullName>
    </submittedName>
</protein>
<dbReference type="AlphaFoldDB" id="A0A9P4U053"/>
<keyword evidence="9" id="KW-1185">Reference proteome</keyword>
<comment type="subcellular location">
    <subcellularLocation>
        <location evidence="2">Cytoplasm</location>
    </subcellularLocation>
    <subcellularLocation>
        <location evidence="1">Nucleus</location>
    </subcellularLocation>
</comment>
<evidence type="ECO:0000256" key="1">
    <source>
        <dbReference type="ARBA" id="ARBA00004123"/>
    </source>
</evidence>
<evidence type="ECO:0000256" key="2">
    <source>
        <dbReference type="ARBA" id="ARBA00004496"/>
    </source>
</evidence>
<dbReference type="InterPro" id="IPR029479">
    <property type="entry name" value="Nitroreductase"/>
</dbReference>
<dbReference type="SUPFAM" id="SSF55469">
    <property type="entry name" value="FMN-dependent nitroreductase-like"/>
    <property type="match status" value="1"/>
</dbReference>
<keyword evidence="4" id="KW-0963">Cytoplasm</keyword>
<dbReference type="FunFam" id="3.40.109.10:FF:000001">
    <property type="entry name" value="Nitroreductase family"/>
    <property type="match status" value="1"/>
</dbReference>
<gene>
    <name evidence="8" type="ORF">EJ08DRAFT_648462</name>
</gene>
<organism evidence="8 9">
    <name type="scientific">Tothia fuscella</name>
    <dbReference type="NCBI Taxonomy" id="1048955"/>
    <lineage>
        <taxon>Eukaryota</taxon>
        <taxon>Fungi</taxon>
        <taxon>Dikarya</taxon>
        <taxon>Ascomycota</taxon>
        <taxon>Pezizomycotina</taxon>
        <taxon>Dothideomycetes</taxon>
        <taxon>Pleosporomycetidae</taxon>
        <taxon>Venturiales</taxon>
        <taxon>Cylindrosympodiaceae</taxon>
        <taxon>Tothia</taxon>
    </lineage>
</organism>
<sequence>MAPLRFTSSSLHNFLRPVTRLTSSSNLQIKSTTQQPPLRNFTTSQTMASSTSFMDAVKGRRSHYQLNKEAPISDDKLEQLVNDTVLHTPSSFNNQSARLVVLLKGEHDKFWEMVKSVLKPQIPAEQFEGTAKKLDGFKAAYGTILFFEDPEPIQRLQKAFALYADKFPQWSEHTSAMHQYVLWAGLESEGFGANLQHYNPVVDQAAQNEWKIPQEWSLKAQLVFGGKVGQPGDKSFEPLEKRVFFHGK</sequence>
<evidence type="ECO:0000259" key="7">
    <source>
        <dbReference type="Pfam" id="PF00881"/>
    </source>
</evidence>
<dbReference type="CDD" id="cd02140">
    <property type="entry name" value="Frm2-like"/>
    <property type="match status" value="1"/>
</dbReference>
<dbReference type="PANTHER" id="PTHR43035:SF1">
    <property type="entry name" value="FATTY ACID REPRESSION MUTANT PROTEIN 2-RELATED"/>
    <property type="match status" value="1"/>
</dbReference>
<dbReference type="GO" id="GO:0034599">
    <property type="term" value="P:cellular response to oxidative stress"/>
    <property type="evidence" value="ECO:0007669"/>
    <property type="project" value="InterPro"/>
</dbReference>
<comment type="caution">
    <text evidence="8">The sequence shown here is derived from an EMBL/GenBank/DDBJ whole genome shotgun (WGS) entry which is preliminary data.</text>
</comment>
<dbReference type="GO" id="GO:0005737">
    <property type="term" value="C:cytoplasm"/>
    <property type="evidence" value="ECO:0007669"/>
    <property type="project" value="UniProtKB-SubCell"/>
</dbReference>
<evidence type="ECO:0000313" key="8">
    <source>
        <dbReference type="EMBL" id="KAF2432096.1"/>
    </source>
</evidence>
<feature type="domain" description="Nitroreductase" evidence="7">
    <location>
        <begin position="57"/>
        <end position="225"/>
    </location>
</feature>
<evidence type="ECO:0000256" key="4">
    <source>
        <dbReference type="ARBA" id="ARBA00022490"/>
    </source>
</evidence>
<evidence type="ECO:0000256" key="5">
    <source>
        <dbReference type="ARBA" id="ARBA00023002"/>
    </source>
</evidence>
<name>A0A9P4U053_9PEZI</name>
<dbReference type="GO" id="GO:0016491">
    <property type="term" value="F:oxidoreductase activity"/>
    <property type="evidence" value="ECO:0007669"/>
    <property type="project" value="UniProtKB-KW"/>
</dbReference>
<dbReference type="EMBL" id="MU007028">
    <property type="protein sequence ID" value="KAF2432096.1"/>
    <property type="molecule type" value="Genomic_DNA"/>
</dbReference>
<comment type="similarity">
    <text evidence="3">Belongs to the nitroreductase family.</text>
</comment>
<accession>A0A9P4U053</accession>
<evidence type="ECO:0000313" key="9">
    <source>
        <dbReference type="Proteomes" id="UP000800235"/>
    </source>
</evidence>
<proteinExistence type="inferred from homology"/>
<dbReference type="GO" id="GO:0005634">
    <property type="term" value="C:nucleus"/>
    <property type="evidence" value="ECO:0007669"/>
    <property type="project" value="UniProtKB-SubCell"/>
</dbReference>
<evidence type="ECO:0000256" key="6">
    <source>
        <dbReference type="ARBA" id="ARBA00023242"/>
    </source>
</evidence>
<dbReference type="InterPro" id="IPR000415">
    <property type="entry name" value="Nitroreductase-like"/>
</dbReference>
<dbReference type="InterPro" id="IPR033877">
    <property type="entry name" value="Frm2/Hbn1"/>
</dbReference>